<accession>A0A2W4WFF6</accession>
<dbReference type="Proteomes" id="UP000249354">
    <property type="component" value="Unassembled WGS sequence"/>
</dbReference>
<reference evidence="2" key="1">
    <citation type="submission" date="2018-04" db="EMBL/GenBank/DDBJ databases">
        <authorList>
            <person name="Cornet L."/>
        </authorList>
    </citation>
    <scope>NUCLEOTIDE SEQUENCE [LARGE SCALE GENOMIC DNA]</scope>
</reference>
<comment type="caution">
    <text evidence="1">The sequence shown here is derived from an EMBL/GenBank/DDBJ whole genome shotgun (WGS) entry which is preliminary data.</text>
</comment>
<organism evidence="1 2">
    <name type="scientific">Leptolyngbya foveolarum</name>
    <dbReference type="NCBI Taxonomy" id="47253"/>
    <lineage>
        <taxon>Bacteria</taxon>
        <taxon>Bacillati</taxon>
        <taxon>Cyanobacteriota</taxon>
        <taxon>Cyanophyceae</taxon>
        <taxon>Leptolyngbyales</taxon>
        <taxon>Leptolyngbyaceae</taxon>
        <taxon>Leptolyngbya group</taxon>
        <taxon>Leptolyngbya</taxon>
    </lineage>
</organism>
<name>A0A2W4WFF6_9CYAN</name>
<dbReference type="AlphaFoldDB" id="A0A2W4WFF6"/>
<evidence type="ECO:0000313" key="1">
    <source>
        <dbReference type="EMBL" id="PZO21105.1"/>
    </source>
</evidence>
<gene>
    <name evidence="1" type="ORF">DCF25_05520</name>
</gene>
<protein>
    <submittedName>
        <fullName evidence="1">Uncharacterized protein</fullName>
    </submittedName>
</protein>
<sequence>MASKILSFRKWLIKQRYFRIAWFAKDEQILPEPEEALANLPKAIANHIVAETDHLPVPPQYEAAIIKKLKETISQWKKRPAMVPNSVVVLGHPISSISRILLSGIEKYNVEEESQGDDGALGVNLLDWIERPPKTNSIAKQIKQKLGRPEHEDVDDYKDGSDISKEDMSALNLAIIPNLSWCFLRSVEGLEGIDYLQDTLLRDRSQFWIIGSGQVGWDYLNSTLKLNAYCGSVTALPALTGEQLKDWLMPLIEKFEIVFSDAAIHKRIEQAQSLLSEAKESIEHPAEAISDLTQEVSATVHSSIRALKEEVFSSEDTDEDQSVKRDYFDRLADISDGVAIVALQVFIKSLRYKIVEEERAEKPDIFSDIPPQLDPDGIEDKTIRPEIKDNRRLVTVTPKLPSLPELSQSDMYLLYSLMMHSDLTIVAIAESLGDVPQITNNRVQFLRKAGALLRESTEERSVLL</sequence>
<dbReference type="EMBL" id="QBMC01000023">
    <property type="protein sequence ID" value="PZO21105.1"/>
    <property type="molecule type" value="Genomic_DNA"/>
</dbReference>
<reference evidence="1 2" key="2">
    <citation type="submission" date="2018-06" db="EMBL/GenBank/DDBJ databases">
        <title>Metagenomic assembly of (sub)arctic Cyanobacteria and their associated microbiome from non-axenic cultures.</title>
        <authorList>
            <person name="Baurain D."/>
        </authorList>
    </citation>
    <scope>NUCLEOTIDE SEQUENCE [LARGE SCALE GENOMIC DNA]</scope>
    <source>
        <strain evidence="1">ULC129bin1</strain>
    </source>
</reference>
<proteinExistence type="predicted"/>
<evidence type="ECO:0000313" key="2">
    <source>
        <dbReference type="Proteomes" id="UP000249354"/>
    </source>
</evidence>